<comment type="caution">
    <text evidence="2">The sequence shown here is derived from an EMBL/GenBank/DDBJ whole genome shotgun (WGS) entry which is preliminary data.</text>
</comment>
<feature type="coiled-coil region" evidence="1">
    <location>
        <begin position="141"/>
        <end position="179"/>
    </location>
</feature>
<evidence type="ECO:0000313" key="2">
    <source>
        <dbReference type="EMBL" id="RYJ51904.1"/>
    </source>
</evidence>
<keyword evidence="3" id="KW-1185">Reference proteome</keyword>
<dbReference type="InterPro" id="IPR025506">
    <property type="entry name" value="Abi_alpha"/>
</dbReference>
<accession>A0A482TUE9</accession>
<dbReference type="RefSeq" id="WP_113666015.1">
    <property type="nucleotide sequence ID" value="NZ_QNVY02000002.1"/>
</dbReference>
<dbReference type="OrthoDB" id="7063390at2"/>
<dbReference type="Pfam" id="PF14337">
    <property type="entry name" value="Abi_alpha"/>
    <property type="match status" value="1"/>
</dbReference>
<gene>
    <name evidence="2" type="ORF">DR871_006560</name>
</gene>
<protein>
    <submittedName>
        <fullName evidence="2">DUF4393 domain-containing protein</fullName>
    </submittedName>
</protein>
<evidence type="ECO:0000313" key="3">
    <source>
        <dbReference type="Proteomes" id="UP000253235"/>
    </source>
</evidence>
<organism evidence="2 3">
    <name type="scientific">Flavobacterium petrolei</name>
    <dbReference type="NCBI Taxonomy" id="2259594"/>
    <lineage>
        <taxon>Bacteria</taxon>
        <taxon>Pseudomonadati</taxon>
        <taxon>Bacteroidota</taxon>
        <taxon>Flavobacteriia</taxon>
        <taxon>Flavobacteriales</taxon>
        <taxon>Flavobacteriaceae</taxon>
        <taxon>Flavobacterium</taxon>
    </lineage>
</organism>
<sequence length="303" mass="35548">MENKKFDITSTVLEKGIDTAKSFLDKLIMPAIEETGLLLKDQVTMWKFKNQVRMLNKAKLHCEKNKISPKTISLKLLCPLLDYSGLEEDEVLHDKWAILLSNMVDSEQNIENHVFPYILSQLSSNEFLVLEKVYDEKIARVAMLTKELSEFKESRSQIEKELEKKLETIDIQIQQIKEITKNHFNDEIWELQKERRKIEGQQSSIKYKESGLNYQIRKPETIPYDSLKEFELSNVIRLGLVKEEKEFYANSQTLEIPNDREYDRSYINVDLDIHVESNTDNILTELGELFINACKDKQHKNSL</sequence>
<reference evidence="2 3" key="1">
    <citation type="submission" date="2019-01" db="EMBL/GenBank/DDBJ databases">
        <title>Flavobacterium sp. nov. isolated from arctic soil.</title>
        <authorList>
            <person name="Kim D.-U."/>
        </authorList>
    </citation>
    <scope>NUCLEOTIDE SEQUENCE [LARGE SCALE GENOMIC DNA]</scope>
    <source>
        <strain evidence="2 3">Kopri-42</strain>
    </source>
</reference>
<dbReference type="AlphaFoldDB" id="A0A482TUE9"/>
<dbReference type="EMBL" id="QNVY02000002">
    <property type="protein sequence ID" value="RYJ51904.1"/>
    <property type="molecule type" value="Genomic_DNA"/>
</dbReference>
<proteinExistence type="predicted"/>
<evidence type="ECO:0000256" key="1">
    <source>
        <dbReference type="SAM" id="Coils"/>
    </source>
</evidence>
<keyword evidence="1" id="KW-0175">Coiled coil</keyword>
<dbReference type="Proteomes" id="UP000253235">
    <property type="component" value="Unassembled WGS sequence"/>
</dbReference>
<name>A0A482TUE9_9FLAO</name>